<gene>
    <name evidence="2" type="ORF">A2042_03155</name>
</gene>
<evidence type="ECO:0000313" key="2">
    <source>
        <dbReference type="EMBL" id="OGL42969.1"/>
    </source>
</evidence>
<evidence type="ECO:0000256" key="1">
    <source>
        <dbReference type="SAM" id="Phobius"/>
    </source>
</evidence>
<dbReference type="Proteomes" id="UP000178526">
    <property type="component" value="Unassembled WGS sequence"/>
</dbReference>
<evidence type="ECO:0000313" key="3">
    <source>
        <dbReference type="Proteomes" id="UP000178526"/>
    </source>
</evidence>
<comment type="caution">
    <text evidence="2">The sequence shown here is derived from an EMBL/GenBank/DDBJ whole genome shotgun (WGS) entry which is preliminary data.</text>
</comment>
<dbReference type="EMBL" id="MGDB01000017">
    <property type="protein sequence ID" value="OGL42969.1"/>
    <property type="molecule type" value="Genomic_DNA"/>
</dbReference>
<feature type="transmembrane region" description="Helical" evidence="1">
    <location>
        <begin position="32"/>
        <end position="55"/>
    </location>
</feature>
<keyword evidence="1" id="KW-0472">Membrane</keyword>
<feature type="transmembrane region" description="Helical" evidence="1">
    <location>
        <begin position="7"/>
        <end position="26"/>
    </location>
</feature>
<reference evidence="2 3" key="1">
    <citation type="journal article" date="2016" name="Nat. Commun.">
        <title>Thousands of microbial genomes shed light on interconnected biogeochemical processes in an aquifer system.</title>
        <authorList>
            <person name="Anantharaman K."/>
            <person name="Brown C.T."/>
            <person name="Hug L.A."/>
            <person name="Sharon I."/>
            <person name="Castelle C.J."/>
            <person name="Probst A.J."/>
            <person name="Thomas B.C."/>
            <person name="Singh A."/>
            <person name="Wilkins M.J."/>
            <person name="Karaoz U."/>
            <person name="Brodie E.L."/>
            <person name="Williams K.H."/>
            <person name="Hubbard S.S."/>
            <person name="Banfield J.F."/>
        </authorList>
    </citation>
    <scope>NUCLEOTIDE SEQUENCE [LARGE SCALE GENOMIC DNA]</scope>
</reference>
<dbReference type="AlphaFoldDB" id="A0A1F7RN35"/>
<name>A0A1F7RN35_9BACT</name>
<keyword evidence="1" id="KW-0812">Transmembrane</keyword>
<proteinExistence type="predicted"/>
<organism evidence="2 3">
    <name type="scientific">Candidatus Schekmanbacteria bacterium GWA2_38_11</name>
    <dbReference type="NCBI Taxonomy" id="1817876"/>
    <lineage>
        <taxon>Bacteria</taxon>
        <taxon>Candidatus Schekmaniibacteriota</taxon>
    </lineage>
</organism>
<accession>A0A1F7RN35</accession>
<keyword evidence="1" id="KW-1133">Transmembrane helix</keyword>
<protein>
    <submittedName>
        <fullName evidence="2">Uncharacterized protein</fullName>
    </submittedName>
</protein>
<sequence length="75" mass="8218">MTGYERDAAAGIGISAVINIIMNVLLIPKWGIIGAAISTAFSLILWNILLTIWVYRKPGINSTFVGFVPRTNRVK</sequence>